<dbReference type="Proteomes" id="UP000286317">
    <property type="component" value="Unassembled WGS sequence"/>
</dbReference>
<dbReference type="SUPFAM" id="SSF51604">
    <property type="entry name" value="Enolase C-terminal domain-like"/>
    <property type="match status" value="1"/>
</dbReference>
<dbReference type="Pfam" id="PF13378">
    <property type="entry name" value="MR_MLE_C"/>
    <property type="match status" value="1"/>
</dbReference>
<dbReference type="InterPro" id="IPR036849">
    <property type="entry name" value="Enolase-like_C_sf"/>
</dbReference>
<evidence type="ECO:0000256" key="6">
    <source>
        <dbReference type="NCBIfam" id="TIGR01928"/>
    </source>
</evidence>
<evidence type="ECO:0000256" key="2">
    <source>
        <dbReference type="ARBA" id="ARBA00022723"/>
    </source>
</evidence>
<dbReference type="InterPro" id="IPR010197">
    <property type="entry name" value="OSBS/NAAAR"/>
</dbReference>
<accession>A0A418ICL3</accession>
<dbReference type="GO" id="GO:0043748">
    <property type="term" value="F:O-succinylbenzoate synthase activity"/>
    <property type="evidence" value="ECO:0007669"/>
    <property type="project" value="UniProtKB-EC"/>
</dbReference>
<dbReference type="SFLD" id="SFLDS00001">
    <property type="entry name" value="Enolase"/>
    <property type="match status" value="1"/>
</dbReference>
<dbReference type="GeneID" id="79050051"/>
<keyword evidence="9" id="KW-1185">Reference proteome</keyword>
<dbReference type="PANTHER" id="PTHR48073:SF5">
    <property type="entry name" value="O-SUCCINYLBENZOATE SYNTHASE"/>
    <property type="match status" value="1"/>
</dbReference>
<evidence type="ECO:0000313" key="9">
    <source>
        <dbReference type="Proteomes" id="UP000286317"/>
    </source>
</evidence>
<evidence type="ECO:0000256" key="5">
    <source>
        <dbReference type="ARBA" id="ARBA00029491"/>
    </source>
</evidence>
<evidence type="ECO:0000313" key="8">
    <source>
        <dbReference type="EMBL" id="RIM97539.1"/>
    </source>
</evidence>
<dbReference type="NCBIfam" id="TIGR01928">
    <property type="entry name" value="menC_lowGC_arch"/>
    <property type="match status" value="1"/>
</dbReference>
<keyword evidence="3" id="KW-0460">Magnesium</keyword>
<dbReference type="Gene3D" id="3.30.390.10">
    <property type="entry name" value="Enolase-like, N-terminal domain"/>
    <property type="match status" value="1"/>
</dbReference>
<dbReference type="InterPro" id="IPR029017">
    <property type="entry name" value="Enolase-like_N"/>
</dbReference>
<protein>
    <recommendedName>
        <fullName evidence="5 6">o-succinylbenzoate synthase</fullName>
        <ecNumber evidence="5 6">4.2.1.113</ecNumber>
    </recommendedName>
</protein>
<dbReference type="SFLD" id="SFLDF00009">
    <property type="entry name" value="o-succinylbenzoate_synthase"/>
    <property type="match status" value="1"/>
</dbReference>
<gene>
    <name evidence="8" type="primary">menC</name>
    <name evidence="8" type="ORF">BU112_12605</name>
</gene>
<dbReference type="GO" id="GO:0009234">
    <property type="term" value="P:menaquinone biosynthetic process"/>
    <property type="evidence" value="ECO:0007669"/>
    <property type="project" value="UniProtKB-UniRule"/>
</dbReference>
<dbReference type="AlphaFoldDB" id="A0A418ICL3"/>
<dbReference type="EMBL" id="QXUF01000116">
    <property type="protein sequence ID" value="RIM97539.1"/>
    <property type="molecule type" value="Genomic_DNA"/>
</dbReference>
<comment type="cofactor">
    <cofactor evidence="1">
        <name>a divalent metal cation</name>
        <dbReference type="ChEBI" id="CHEBI:60240"/>
    </cofactor>
</comment>
<keyword evidence="2" id="KW-0479">Metal-binding</keyword>
<dbReference type="Gene3D" id="3.20.20.120">
    <property type="entry name" value="Enolase-like C-terminal domain"/>
    <property type="match status" value="1"/>
</dbReference>
<organism evidence="8 9">
    <name type="scientific">Staphylococcus shinii</name>
    <dbReference type="NCBI Taxonomy" id="2912228"/>
    <lineage>
        <taxon>Bacteria</taxon>
        <taxon>Bacillati</taxon>
        <taxon>Bacillota</taxon>
        <taxon>Bacilli</taxon>
        <taxon>Bacillales</taxon>
        <taxon>Staphylococcaceae</taxon>
        <taxon>Staphylococcus</taxon>
    </lineage>
</organism>
<keyword evidence="4 8" id="KW-0456">Lyase</keyword>
<feature type="domain" description="Enolase C-terminal" evidence="7">
    <location>
        <begin position="141"/>
        <end position="289"/>
    </location>
</feature>
<evidence type="ECO:0000256" key="1">
    <source>
        <dbReference type="ARBA" id="ARBA00001968"/>
    </source>
</evidence>
<dbReference type="GO" id="GO:0046872">
    <property type="term" value="F:metal ion binding"/>
    <property type="evidence" value="ECO:0007669"/>
    <property type="project" value="UniProtKB-KW"/>
</dbReference>
<evidence type="ECO:0000256" key="4">
    <source>
        <dbReference type="ARBA" id="ARBA00023239"/>
    </source>
</evidence>
<comment type="caution">
    <text evidence="8">The sequence shown here is derived from an EMBL/GenBank/DDBJ whole genome shotgun (WGS) entry which is preliminary data.</text>
</comment>
<dbReference type="InterPro" id="IPR029065">
    <property type="entry name" value="Enolase_C-like"/>
</dbReference>
<proteinExistence type="predicted"/>
<dbReference type="OrthoDB" id="9774531at2"/>
<name>A0A418ICL3_9STAP</name>
<reference evidence="8 9" key="1">
    <citation type="journal article" date="2016" name="Front. Microbiol.">
        <title>Comprehensive Phylogenetic Analysis of Bovine Non-aureus Staphylococci Species Based on Whole-Genome Sequencing.</title>
        <authorList>
            <person name="Naushad S."/>
            <person name="Barkema H.W."/>
            <person name="Luby C."/>
            <person name="Condas L.A."/>
            <person name="Nobrega D.B."/>
            <person name="Carson D.A."/>
            <person name="De Buck J."/>
        </authorList>
    </citation>
    <scope>NUCLEOTIDE SEQUENCE [LARGE SCALE GENOMIC DNA]</scope>
    <source>
        <strain evidence="8 9">SNUC 4554</strain>
    </source>
</reference>
<dbReference type="EC" id="4.2.1.113" evidence="5 6"/>
<evidence type="ECO:0000259" key="7">
    <source>
        <dbReference type="Pfam" id="PF13378"/>
    </source>
</evidence>
<evidence type="ECO:0000256" key="3">
    <source>
        <dbReference type="ARBA" id="ARBA00022842"/>
    </source>
</evidence>
<dbReference type="RefSeq" id="WP_039067005.1">
    <property type="nucleotide sequence ID" value="NZ_CP150685.1"/>
</dbReference>
<dbReference type="SUPFAM" id="SSF54826">
    <property type="entry name" value="Enolase N-terminal domain-like"/>
    <property type="match status" value="1"/>
</dbReference>
<sequence length="334" mass="38384">MKIVDMHLYLYDERFNTPIITPKIKLEKRKALFVALVTDNNVYYYGECNAFETDWYTNETIDEAQIQVKEWFESIQDIAFYTFDDIISSLNHLSKYPATRSMIVMACYQMFFKLTDFSVAYGATVSGLAEENILQLSQTRPQRVKIKWSDSILDDIKTVEKLSFKPDIVVDANESITEAEITKLTTIGNNRLLYIEEPFKSLEMLKQFYIYELPPVAIDEKADTVNNILEAIDAYAIAVVVLKPFRLGGIDKVLDIIKALSDKNVKIVIGGMYEYGLSRYFTAMLAQLCDYPSDITPEGYYFEKDIVDRAGILKGGSIYFEPPKVKSTRLTRIY</sequence>
<dbReference type="SFLD" id="SFLDG00180">
    <property type="entry name" value="muconate_cycloisomerase"/>
    <property type="match status" value="1"/>
</dbReference>
<dbReference type="PANTHER" id="PTHR48073">
    <property type="entry name" value="O-SUCCINYLBENZOATE SYNTHASE-RELATED"/>
    <property type="match status" value="1"/>
</dbReference>